<accession>A0A2P8DYG3</accession>
<keyword evidence="2" id="KW-1185">Reference proteome</keyword>
<gene>
    <name evidence="1" type="ORF">CLV48_11047</name>
</gene>
<evidence type="ECO:0000313" key="2">
    <source>
        <dbReference type="Proteomes" id="UP000240708"/>
    </source>
</evidence>
<comment type="caution">
    <text evidence="1">The sequence shown here is derived from an EMBL/GenBank/DDBJ whole genome shotgun (WGS) entry which is preliminary data.</text>
</comment>
<dbReference type="RefSeq" id="WP_146140112.1">
    <property type="nucleotide sequence ID" value="NZ_PYGF01000010.1"/>
</dbReference>
<sequence length="186" mass="20744">MKDYHKYLLFFLLMFSFKVTYSQNVIIHLDDRIVETSIVATSSEAIFTNEGNFKFSEIKKAEFKNFDPKSEFLYILIGKHALIEFQDGYPVENLNFDLDLSTEAQRKKAYNSLVLPEEYLVKAANNALIGIGIVAVGFGATILTDEPIPAIAGGVLGLVLGINAWVNVGKAGREMKLEREASLSKE</sequence>
<proteinExistence type="predicted"/>
<name>A0A2P8DYG3_9BACT</name>
<reference evidence="1 2" key="1">
    <citation type="submission" date="2018-03" db="EMBL/GenBank/DDBJ databases">
        <title>Genomic Encyclopedia of Archaeal and Bacterial Type Strains, Phase II (KMG-II): from individual species to whole genera.</title>
        <authorList>
            <person name="Goeker M."/>
        </authorList>
    </citation>
    <scope>NUCLEOTIDE SEQUENCE [LARGE SCALE GENOMIC DNA]</scope>
    <source>
        <strain evidence="1 2">DSM 28057</strain>
    </source>
</reference>
<evidence type="ECO:0000313" key="1">
    <source>
        <dbReference type="EMBL" id="PSL02264.1"/>
    </source>
</evidence>
<organism evidence="1 2">
    <name type="scientific">Cecembia rubra</name>
    <dbReference type="NCBI Taxonomy" id="1485585"/>
    <lineage>
        <taxon>Bacteria</taxon>
        <taxon>Pseudomonadati</taxon>
        <taxon>Bacteroidota</taxon>
        <taxon>Cytophagia</taxon>
        <taxon>Cytophagales</taxon>
        <taxon>Cyclobacteriaceae</taxon>
        <taxon>Cecembia</taxon>
    </lineage>
</organism>
<dbReference type="Proteomes" id="UP000240708">
    <property type="component" value="Unassembled WGS sequence"/>
</dbReference>
<dbReference type="AlphaFoldDB" id="A0A2P8DYG3"/>
<dbReference type="EMBL" id="PYGF01000010">
    <property type="protein sequence ID" value="PSL02264.1"/>
    <property type="molecule type" value="Genomic_DNA"/>
</dbReference>
<protein>
    <submittedName>
        <fullName evidence="1">Uncharacterized protein</fullName>
    </submittedName>
</protein>